<dbReference type="GO" id="GO:0046872">
    <property type="term" value="F:metal ion binding"/>
    <property type="evidence" value="ECO:0007669"/>
    <property type="project" value="UniProtKB-KW"/>
</dbReference>
<evidence type="ECO:0000256" key="5">
    <source>
        <dbReference type="ARBA" id="ARBA00022679"/>
    </source>
</evidence>
<dbReference type="Proteomes" id="UP000050911">
    <property type="component" value="Unassembled WGS sequence"/>
</dbReference>
<keyword evidence="8" id="KW-0414">Isoprene biosynthesis</keyword>
<dbReference type="PROSITE" id="PS00723">
    <property type="entry name" value="POLYPRENYL_SYNTHASE_1"/>
    <property type="match status" value="1"/>
</dbReference>
<dbReference type="InterPro" id="IPR033749">
    <property type="entry name" value="Polyprenyl_synt_CS"/>
</dbReference>
<name>A0A0R1I0L5_9LACO</name>
<dbReference type="FunFam" id="1.10.600.10:FF:000001">
    <property type="entry name" value="Geranylgeranyl diphosphate synthase"/>
    <property type="match status" value="1"/>
</dbReference>
<keyword evidence="7" id="KW-0460">Magnesium</keyword>
<evidence type="ECO:0000256" key="6">
    <source>
        <dbReference type="ARBA" id="ARBA00022723"/>
    </source>
</evidence>
<evidence type="ECO:0000256" key="4">
    <source>
        <dbReference type="ARBA" id="ARBA00015100"/>
    </source>
</evidence>
<accession>A0A0R1I0L5</accession>
<dbReference type="PANTHER" id="PTHR43281">
    <property type="entry name" value="FARNESYL DIPHOSPHATE SYNTHASE"/>
    <property type="match status" value="1"/>
</dbReference>
<dbReference type="STRING" id="1302272.FC96_GL000197"/>
<evidence type="ECO:0000256" key="12">
    <source>
        <dbReference type="RuleBase" id="RU004466"/>
    </source>
</evidence>
<dbReference type="GO" id="GO:0016114">
    <property type="term" value="P:terpenoid biosynthetic process"/>
    <property type="evidence" value="ECO:0007669"/>
    <property type="project" value="UniProtKB-ARBA"/>
</dbReference>
<evidence type="ECO:0000256" key="7">
    <source>
        <dbReference type="ARBA" id="ARBA00022842"/>
    </source>
</evidence>
<dbReference type="InterPro" id="IPR008949">
    <property type="entry name" value="Isoprenoid_synthase_dom_sf"/>
</dbReference>
<evidence type="ECO:0000256" key="2">
    <source>
        <dbReference type="ARBA" id="ARBA00006706"/>
    </source>
</evidence>
<keyword evidence="5 12" id="KW-0808">Transferase</keyword>
<proteinExistence type="inferred from homology"/>
<dbReference type="AlphaFoldDB" id="A0A0R1I0L5"/>
<dbReference type="InterPro" id="IPR000092">
    <property type="entry name" value="Polyprenyl_synt"/>
</dbReference>
<dbReference type="GO" id="GO:0005737">
    <property type="term" value="C:cytoplasm"/>
    <property type="evidence" value="ECO:0007669"/>
    <property type="project" value="UniProtKB-ARBA"/>
</dbReference>
<dbReference type="GO" id="GO:0004337">
    <property type="term" value="F:(2E,6E)-farnesyl diphosphate synthase activity"/>
    <property type="evidence" value="ECO:0007669"/>
    <property type="project" value="UniProtKB-EC"/>
</dbReference>
<dbReference type="SFLD" id="SFLDG01017">
    <property type="entry name" value="Polyprenyl_Transferase_Like"/>
    <property type="match status" value="1"/>
</dbReference>
<dbReference type="CDD" id="cd00685">
    <property type="entry name" value="Trans_IPPS_HT"/>
    <property type="match status" value="1"/>
</dbReference>
<dbReference type="NCBIfam" id="NF045485">
    <property type="entry name" value="FPPsyn"/>
    <property type="match status" value="1"/>
</dbReference>
<dbReference type="PATRIC" id="fig|1302272.5.peg.194"/>
<dbReference type="InterPro" id="IPR053378">
    <property type="entry name" value="Prenyl_diphosphate_synthase"/>
</dbReference>
<evidence type="ECO:0000256" key="10">
    <source>
        <dbReference type="ARBA" id="ARBA00032873"/>
    </source>
</evidence>
<dbReference type="SFLD" id="SFLDS00005">
    <property type="entry name" value="Isoprenoid_Synthase_Type_I"/>
    <property type="match status" value="1"/>
</dbReference>
<gene>
    <name evidence="13" type="ORF">FC96_GL000197</name>
</gene>
<dbReference type="Pfam" id="PF00348">
    <property type="entry name" value="polyprenyl_synt"/>
    <property type="match status" value="1"/>
</dbReference>
<sequence>MGTKLNFDEFIDQYRDQINTFLETNLSKSGSDQGLVSAMAYSVNAGGKRLRPLLTLAVLQTFDVAVTPARLQAATALELLHTYSLIHDDLPAMDNDNLRRGKPTNHVKFGAGMATLAGDGLLTLAFEWIASAKLPVIQRMELIQGISHAAGPAGMVAGQAMDIQNTRHKLSYTALKQLHAGKTGALIQYAVTAGGILSGANAAEMAALAAYGAAYGLAFQIYDDLMDVIGDTQAMGKLVHKDAGEQKNTYPGLFGVAGTIEKLQATVVEAQEALKALDSNNRLDASLLVSFLEYFKIKE</sequence>
<evidence type="ECO:0000256" key="8">
    <source>
        <dbReference type="ARBA" id="ARBA00023229"/>
    </source>
</evidence>
<dbReference type="EC" id="2.5.1.10" evidence="3"/>
<keyword evidence="6" id="KW-0479">Metal-binding</keyword>
<evidence type="ECO:0000256" key="3">
    <source>
        <dbReference type="ARBA" id="ARBA00012439"/>
    </source>
</evidence>
<comment type="caution">
    <text evidence="13">The sequence shown here is derived from an EMBL/GenBank/DDBJ whole genome shotgun (WGS) entry which is preliminary data.</text>
</comment>
<organism evidence="13 14">
    <name type="scientific">Secundilactobacillus kimchicus JCM 15530</name>
    <dbReference type="NCBI Taxonomy" id="1302272"/>
    <lineage>
        <taxon>Bacteria</taxon>
        <taxon>Bacillati</taxon>
        <taxon>Bacillota</taxon>
        <taxon>Bacilli</taxon>
        <taxon>Lactobacillales</taxon>
        <taxon>Lactobacillaceae</taxon>
        <taxon>Secundilactobacillus</taxon>
    </lineage>
</organism>
<dbReference type="SUPFAM" id="SSF48576">
    <property type="entry name" value="Terpenoid synthases"/>
    <property type="match status" value="1"/>
</dbReference>
<dbReference type="PROSITE" id="PS00444">
    <property type="entry name" value="POLYPRENYL_SYNTHASE_2"/>
    <property type="match status" value="1"/>
</dbReference>
<evidence type="ECO:0000256" key="11">
    <source>
        <dbReference type="ARBA" id="ARBA00049399"/>
    </source>
</evidence>
<dbReference type="PANTHER" id="PTHR43281:SF1">
    <property type="entry name" value="FARNESYL DIPHOSPHATE SYNTHASE"/>
    <property type="match status" value="1"/>
</dbReference>
<evidence type="ECO:0000256" key="1">
    <source>
        <dbReference type="ARBA" id="ARBA00001946"/>
    </source>
</evidence>
<dbReference type="Gene3D" id="1.10.600.10">
    <property type="entry name" value="Farnesyl Diphosphate Synthase"/>
    <property type="match status" value="1"/>
</dbReference>
<reference evidence="13 14" key="1">
    <citation type="journal article" date="2015" name="Genome Announc.">
        <title>Expanding the biotechnology potential of lactobacilli through comparative genomics of 213 strains and associated genera.</title>
        <authorList>
            <person name="Sun Z."/>
            <person name="Harris H.M."/>
            <person name="McCann A."/>
            <person name="Guo C."/>
            <person name="Argimon S."/>
            <person name="Zhang W."/>
            <person name="Yang X."/>
            <person name="Jeffery I.B."/>
            <person name="Cooney J.C."/>
            <person name="Kagawa T.F."/>
            <person name="Liu W."/>
            <person name="Song Y."/>
            <person name="Salvetti E."/>
            <person name="Wrobel A."/>
            <person name="Rasinkangas P."/>
            <person name="Parkhill J."/>
            <person name="Rea M.C."/>
            <person name="O'Sullivan O."/>
            <person name="Ritari J."/>
            <person name="Douillard F.P."/>
            <person name="Paul Ross R."/>
            <person name="Yang R."/>
            <person name="Briner A.E."/>
            <person name="Felis G.E."/>
            <person name="de Vos W.M."/>
            <person name="Barrangou R."/>
            <person name="Klaenhammer T.R."/>
            <person name="Caufield P.W."/>
            <person name="Cui Y."/>
            <person name="Zhang H."/>
            <person name="O'Toole P.W."/>
        </authorList>
    </citation>
    <scope>NUCLEOTIDE SEQUENCE [LARGE SCALE GENOMIC DNA]</scope>
    <source>
        <strain evidence="13 14">JCM 15530</strain>
    </source>
</reference>
<dbReference type="EMBL" id="AZCX01000001">
    <property type="protein sequence ID" value="KRK49274.1"/>
    <property type="molecule type" value="Genomic_DNA"/>
</dbReference>
<comment type="cofactor">
    <cofactor evidence="1">
        <name>Mg(2+)</name>
        <dbReference type="ChEBI" id="CHEBI:18420"/>
    </cofactor>
</comment>
<keyword evidence="14" id="KW-1185">Reference proteome</keyword>
<protein>
    <recommendedName>
        <fullName evidence="4">Farnesyl diphosphate synthase</fullName>
        <ecNumber evidence="3">2.5.1.10</ecNumber>
    </recommendedName>
    <alternativeName>
        <fullName evidence="10">(2E,6E)-farnesyl diphosphate synthase</fullName>
    </alternativeName>
    <alternativeName>
        <fullName evidence="9">Geranyltranstransferase</fullName>
    </alternativeName>
</protein>
<comment type="catalytic activity">
    <reaction evidence="11">
        <text>isopentenyl diphosphate + (2E)-geranyl diphosphate = (2E,6E)-farnesyl diphosphate + diphosphate</text>
        <dbReference type="Rhea" id="RHEA:19361"/>
        <dbReference type="ChEBI" id="CHEBI:33019"/>
        <dbReference type="ChEBI" id="CHEBI:58057"/>
        <dbReference type="ChEBI" id="CHEBI:128769"/>
        <dbReference type="ChEBI" id="CHEBI:175763"/>
        <dbReference type="EC" id="2.5.1.10"/>
    </reaction>
</comment>
<evidence type="ECO:0000313" key="13">
    <source>
        <dbReference type="EMBL" id="KRK49274.1"/>
    </source>
</evidence>
<comment type="similarity">
    <text evidence="2 12">Belongs to the FPP/GGPP synthase family.</text>
</comment>
<evidence type="ECO:0000313" key="14">
    <source>
        <dbReference type="Proteomes" id="UP000050911"/>
    </source>
</evidence>
<evidence type="ECO:0000256" key="9">
    <source>
        <dbReference type="ARBA" id="ARBA00032380"/>
    </source>
</evidence>